<keyword evidence="3" id="KW-0175">Coiled coil</keyword>
<evidence type="ECO:0000256" key="2">
    <source>
        <dbReference type="ARBA" id="ARBA00018898"/>
    </source>
</evidence>
<organism evidence="5 6">
    <name type="scientific">Panagrellus redivivus</name>
    <name type="common">Microworm</name>
    <dbReference type="NCBI Taxonomy" id="6233"/>
    <lineage>
        <taxon>Eukaryota</taxon>
        <taxon>Metazoa</taxon>
        <taxon>Ecdysozoa</taxon>
        <taxon>Nematoda</taxon>
        <taxon>Chromadorea</taxon>
        <taxon>Rhabditida</taxon>
        <taxon>Tylenchina</taxon>
        <taxon>Panagrolaimomorpha</taxon>
        <taxon>Panagrolaimoidea</taxon>
        <taxon>Panagrolaimidae</taxon>
        <taxon>Panagrellus</taxon>
    </lineage>
</organism>
<dbReference type="PANTHER" id="PTHR22959:SF0">
    <property type="entry name" value="PARTNER OF Y14 AND MAGO"/>
    <property type="match status" value="1"/>
</dbReference>
<reference evidence="5" key="1">
    <citation type="journal article" date="2013" name="Genetics">
        <title>The draft genome and transcriptome of Panagrellus redivivus are shaped by the harsh demands of a free-living lifestyle.</title>
        <authorList>
            <person name="Srinivasan J."/>
            <person name="Dillman A.R."/>
            <person name="Macchietto M.G."/>
            <person name="Heikkinen L."/>
            <person name="Lakso M."/>
            <person name="Fracchia K.M."/>
            <person name="Antoshechkin I."/>
            <person name="Mortazavi A."/>
            <person name="Wong G."/>
            <person name="Sternberg P.W."/>
        </authorList>
    </citation>
    <scope>NUCLEOTIDE SEQUENCE [LARGE SCALE GENOMIC DNA]</scope>
    <source>
        <strain evidence="5">MT8872</strain>
    </source>
</reference>
<dbReference type="GO" id="GO:0035145">
    <property type="term" value="C:exon-exon junction complex"/>
    <property type="evidence" value="ECO:0007669"/>
    <property type="project" value="TreeGrafter"/>
</dbReference>
<dbReference type="InterPro" id="IPR015362">
    <property type="entry name" value="WIBG_mago-bd"/>
</dbReference>
<evidence type="ECO:0000256" key="3">
    <source>
        <dbReference type="SAM" id="Coils"/>
    </source>
</evidence>
<dbReference type="SUPFAM" id="SSF101931">
    <property type="entry name" value="Pym (Within the bgcn gene intron protein, WIBG), N-terminal domain"/>
    <property type="match status" value="1"/>
</dbReference>
<name>A0A7E4UU54_PANRE</name>
<accession>A0A7E4UU54</accession>
<dbReference type="GO" id="GO:0003723">
    <property type="term" value="F:RNA binding"/>
    <property type="evidence" value="ECO:0007669"/>
    <property type="project" value="TreeGrafter"/>
</dbReference>
<dbReference type="WBParaSite" id="Pan_g12915.t1">
    <property type="protein sequence ID" value="Pan_g12915.t1"/>
    <property type="gene ID" value="Pan_g12915"/>
</dbReference>
<feature type="domain" description="WIBG Mago-binding" evidence="4">
    <location>
        <begin position="20"/>
        <end position="46"/>
    </location>
</feature>
<proteinExistence type="inferred from homology"/>
<keyword evidence="5" id="KW-1185">Reference proteome</keyword>
<dbReference type="InterPro" id="IPR036348">
    <property type="entry name" value="WIBG_N_sf"/>
</dbReference>
<reference evidence="6" key="2">
    <citation type="submission" date="2020-10" db="UniProtKB">
        <authorList>
            <consortium name="WormBaseParasite"/>
        </authorList>
    </citation>
    <scope>IDENTIFICATION</scope>
</reference>
<dbReference type="AlphaFoldDB" id="A0A7E4UU54"/>
<evidence type="ECO:0000259" key="4">
    <source>
        <dbReference type="SMART" id="SM01273"/>
    </source>
</evidence>
<dbReference type="SMART" id="SM01273">
    <property type="entry name" value="Mago-bind"/>
    <property type="match status" value="1"/>
</dbReference>
<evidence type="ECO:0000313" key="5">
    <source>
        <dbReference type="Proteomes" id="UP000492821"/>
    </source>
</evidence>
<dbReference type="GO" id="GO:1903259">
    <property type="term" value="P:exon-exon junction complex disassembly"/>
    <property type="evidence" value="ECO:0007669"/>
    <property type="project" value="InterPro"/>
</dbReference>
<dbReference type="GO" id="GO:0005737">
    <property type="term" value="C:cytoplasm"/>
    <property type="evidence" value="ECO:0007669"/>
    <property type="project" value="TreeGrafter"/>
</dbReference>
<sequence length="173" mass="19337">MSGVDPNLRVGDFRVKTKTGETYIAATQRADGTWRKPRRVREGYVPQEEQPKYRCPAAATVPKTESGASSAKYPVGFSPMELKEIAREAKLKKNNVAVKLPVSAVVSSNVPVTPQDHINKKIKGVQKKLDDIEKLKARVAKDEKLELTQLQKIERQSELEEEIAKLTEELNAL</sequence>
<comment type="similarity">
    <text evidence="1">Belongs to the pym family.</text>
</comment>
<dbReference type="Pfam" id="PF09282">
    <property type="entry name" value="Mago-bind"/>
    <property type="match status" value="1"/>
</dbReference>
<protein>
    <recommendedName>
        <fullName evidence="2">Partner of Y14 and mago</fullName>
    </recommendedName>
</protein>
<dbReference type="Proteomes" id="UP000492821">
    <property type="component" value="Unassembled WGS sequence"/>
</dbReference>
<evidence type="ECO:0000256" key="1">
    <source>
        <dbReference type="ARBA" id="ARBA00009394"/>
    </source>
</evidence>
<dbReference type="InterPro" id="IPR039333">
    <property type="entry name" value="PYM1"/>
</dbReference>
<dbReference type="PANTHER" id="PTHR22959">
    <property type="entry name" value="PYM PROTEIN"/>
    <property type="match status" value="1"/>
</dbReference>
<evidence type="ECO:0000313" key="6">
    <source>
        <dbReference type="WBParaSite" id="Pan_g12915.t1"/>
    </source>
</evidence>
<feature type="coiled-coil region" evidence="3">
    <location>
        <begin position="125"/>
        <end position="169"/>
    </location>
</feature>